<dbReference type="EMBL" id="QFQS01000001">
    <property type="protein sequence ID" value="PZQ99648.1"/>
    <property type="molecule type" value="Genomic_DNA"/>
</dbReference>
<evidence type="ECO:0000313" key="1">
    <source>
        <dbReference type="EMBL" id="PZQ99648.1"/>
    </source>
</evidence>
<dbReference type="Proteomes" id="UP000248975">
    <property type="component" value="Unassembled WGS sequence"/>
</dbReference>
<dbReference type="AlphaFoldDB" id="A0A2W5S9H0"/>
<organism evidence="1 2">
    <name type="scientific">Cereibacter sphaeroides</name>
    <name type="common">Rhodobacter sphaeroides</name>
    <dbReference type="NCBI Taxonomy" id="1063"/>
    <lineage>
        <taxon>Bacteria</taxon>
        <taxon>Pseudomonadati</taxon>
        <taxon>Pseudomonadota</taxon>
        <taxon>Alphaproteobacteria</taxon>
        <taxon>Rhodobacterales</taxon>
        <taxon>Paracoccaceae</taxon>
        <taxon>Cereibacter</taxon>
    </lineage>
</organism>
<protein>
    <submittedName>
        <fullName evidence="1">Uncharacterized protein</fullName>
    </submittedName>
</protein>
<evidence type="ECO:0000313" key="2">
    <source>
        <dbReference type="Proteomes" id="UP000248975"/>
    </source>
</evidence>
<accession>A0A2W5S9H0</accession>
<sequence length="108" mass="11653">MPRSNTALMVGRGGATSDAILRKSHDLVVGCISAHFDNSLLDRVKPATVAFPLIAERFDATHIVSRLARLGYDGEAIVFSPRLPCRTMVLKELRALAPGMSIHLVEAA</sequence>
<name>A0A2W5S9H0_CERSP</name>
<gene>
    <name evidence="1" type="ORF">DI533_03020</name>
</gene>
<proteinExistence type="predicted"/>
<comment type="caution">
    <text evidence="1">The sequence shown here is derived from an EMBL/GenBank/DDBJ whole genome shotgun (WGS) entry which is preliminary data.</text>
</comment>
<reference evidence="1 2" key="1">
    <citation type="submission" date="2017-08" db="EMBL/GenBank/DDBJ databases">
        <title>Infants hospitalized years apart are colonized by the same room-sourced microbial strains.</title>
        <authorList>
            <person name="Brooks B."/>
            <person name="Olm M.R."/>
            <person name="Firek B.A."/>
            <person name="Baker R."/>
            <person name="Thomas B.C."/>
            <person name="Morowitz M.J."/>
            <person name="Banfield J.F."/>
        </authorList>
    </citation>
    <scope>NUCLEOTIDE SEQUENCE [LARGE SCALE GENOMIC DNA]</scope>
    <source>
        <strain evidence="1">S2_003_000_R2_11</strain>
    </source>
</reference>